<dbReference type="Pfam" id="PF26147">
    <property type="entry name" value="AB_HYDROLASE_YMC0-YMC35"/>
    <property type="match status" value="1"/>
</dbReference>
<organism evidence="3">
    <name type="scientific">Psilocybe cubensis</name>
    <name type="common">Psychedelic mushroom</name>
    <name type="synonym">Stropharia cubensis</name>
    <dbReference type="NCBI Taxonomy" id="181762"/>
    <lineage>
        <taxon>Eukaryota</taxon>
        <taxon>Fungi</taxon>
        <taxon>Dikarya</taxon>
        <taxon>Basidiomycota</taxon>
        <taxon>Agaricomycotina</taxon>
        <taxon>Agaricomycetes</taxon>
        <taxon>Agaricomycetidae</taxon>
        <taxon>Agaricales</taxon>
        <taxon>Agaricineae</taxon>
        <taxon>Strophariaceae</taxon>
        <taxon>Psilocybe</taxon>
    </lineage>
</organism>
<comment type="caution">
    <text evidence="3">The sequence shown here is derived from an EMBL/GenBank/DDBJ whole genome shotgun (WGS) entry which is preliminary data.</text>
</comment>
<feature type="signal peptide" evidence="1">
    <location>
        <begin position="1"/>
        <end position="19"/>
    </location>
</feature>
<feature type="domain" description="YMC020W-like alpha/beta hydrolase" evidence="2">
    <location>
        <begin position="185"/>
        <end position="253"/>
    </location>
</feature>
<gene>
    <name evidence="3" type="ORF">JR316_008110</name>
</gene>
<dbReference type="PANTHER" id="PTHR47349:SF1">
    <property type="entry name" value="AER328WP"/>
    <property type="match status" value="1"/>
</dbReference>
<dbReference type="EMBL" id="JAFIQS010000008">
    <property type="protein sequence ID" value="KAG5166042.1"/>
    <property type="molecule type" value="Genomic_DNA"/>
</dbReference>
<dbReference type="InterPro" id="IPR058933">
    <property type="entry name" value="YMC020W-like_ab_hydrolase"/>
</dbReference>
<evidence type="ECO:0000313" key="3">
    <source>
        <dbReference type="EMBL" id="KAG5166042.1"/>
    </source>
</evidence>
<name>A0A8H7XS66_PSICU</name>
<protein>
    <recommendedName>
        <fullName evidence="2">YMC020W-like alpha/beta hydrolase domain-containing protein</fullName>
    </recommendedName>
</protein>
<accession>A0A8H7XS66</accession>
<evidence type="ECO:0000259" key="2">
    <source>
        <dbReference type="Pfam" id="PF26147"/>
    </source>
</evidence>
<keyword evidence="1" id="KW-0732">Signal</keyword>
<dbReference type="AlphaFoldDB" id="A0A8H7XS66"/>
<sequence>MQLLTVIVVVLNLSSKSLINQLTPSLALNTHRGTDIRSGFRTHVLSPIVRSIQLAVREAGGESTSKQPSYQPHTLSVVMVDGSKGHPVKPIAPWARDGGAAMRVQTAGKILDNSVIALGVVDPGASAVGVPPPPRKGRTPQRICLLAMCGIHLGLLRYLSSSTLVGPYLQYFESMAARELFEFQAHFLCALLILLLHIRNAGLPDSGPLAHLSEATAGSLSGIGHSTAYEEEAYYRLAMDYVFLADDGRSVQVVLTCASSTIRAVDGYGNPDTNPDPDLPPYTYTHPPLTVDPFNAAQEQNDYEIPWALRDVITDERIGEEFERLKRAFGEWAPRTGVLRDVKRKLQPVTRLGSGSGGVAFSYMYIELVHFGA</sequence>
<evidence type="ECO:0000256" key="1">
    <source>
        <dbReference type="SAM" id="SignalP"/>
    </source>
</evidence>
<reference evidence="3" key="1">
    <citation type="submission" date="2021-02" db="EMBL/GenBank/DDBJ databases">
        <title>Psilocybe cubensis genome.</title>
        <authorList>
            <person name="Mckernan K.J."/>
            <person name="Crawford S."/>
            <person name="Trippe A."/>
            <person name="Kane L.T."/>
            <person name="Mclaughlin S."/>
        </authorList>
    </citation>
    <scope>NUCLEOTIDE SEQUENCE [LARGE SCALE GENOMIC DNA]</scope>
    <source>
        <strain evidence="3">MGC-MH-2018</strain>
    </source>
</reference>
<dbReference type="InterPro" id="IPR058934">
    <property type="entry name" value="YMC020W-like"/>
</dbReference>
<feature type="chain" id="PRO_5034671553" description="YMC020W-like alpha/beta hydrolase domain-containing protein" evidence="1">
    <location>
        <begin position="20"/>
        <end position="373"/>
    </location>
</feature>
<proteinExistence type="predicted"/>
<dbReference type="PANTHER" id="PTHR47349">
    <property type="entry name" value="CHROMOSOME 8, WHOLE GENOME SHOTGUN SEQUENCE"/>
    <property type="match status" value="1"/>
</dbReference>